<dbReference type="InterPro" id="IPR027417">
    <property type="entry name" value="P-loop_NTPase"/>
</dbReference>
<dbReference type="STRING" id="685588.A0A067TTT2"/>
<evidence type="ECO:0000256" key="2">
    <source>
        <dbReference type="ARBA" id="ARBA00022448"/>
    </source>
</evidence>
<protein>
    <recommendedName>
        <fullName evidence="15">P-loop containing nucleoside triphosphate hydrolase protein</fullName>
    </recommendedName>
</protein>
<dbReference type="InterPro" id="IPR003439">
    <property type="entry name" value="ABC_transporter-like_ATP-bd"/>
</dbReference>
<feature type="domain" description="ABC transporter" evidence="11">
    <location>
        <begin position="1249"/>
        <end position="1486"/>
    </location>
</feature>
<gene>
    <name evidence="13" type="ORF">GALMADRAFT_56800</name>
</gene>
<dbReference type="GO" id="GO:0016887">
    <property type="term" value="F:ATP hydrolysis activity"/>
    <property type="evidence" value="ECO:0007669"/>
    <property type="project" value="InterPro"/>
</dbReference>
<comment type="subcellular location">
    <subcellularLocation>
        <location evidence="1">Membrane</location>
        <topology evidence="1">Multi-pass membrane protein</topology>
    </subcellularLocation>
</comment>
<feature type="transmembrane region" description="Helical" evidence="10">
    <location>
        <begin position="453"/>
        <end position="473"/>
    </location>
</feature>
<feature type="compositionally biased region" description="Basic and acidic residues" evidence="9">
    <location>
        <begin position="385"/>
        <end position="403"/>
    </location>
</feature>
<keyword evidence="5" id="KW-0547">Nucleotide-binding</keyword>
<evidence type="ECO:0000256" key="8">
    <source>
        <dbReference type="ARBA" id="ARBA00023136"/>
    </source>
</evidence>
<sequence length="1505" mass="166441">MAAATSPQGFTQILKRHIQYHGGSRTLVYMTARLVGSVALLYLSVDTLRKCQVSGIGWPHPTGLAGCPEFFMVITYLYSSILSLVVLFPKVPQAWRASTTRFNNIILLSALAVYAYRDLWPLATYTKQAVDEAEGKSLYIKIVLLAATGVVIPLLMPRRYIPVDSENPMPSPNPEQTASLFSLLTYSFMDSTVFLGYKVPHLSVDQLSPLADYDASKYQTEKNFPRLDVFRGAKRQSLAVGILKVFRKDIAIMSLTIIIYSLASFASPVGMNRILTYLETGGKNAQIRPWFWIAWLFLGPMMQSISFQLYTFVASRTLTRTEALIIQLVFEHSLRIRLRAETSNDSAVQPTGSATLSSESDPDPSTADGASDDTDATANTAVPDSAKKAEVKPTSPEREKEDAAGGNLIGKINNLVTTDLNNITDARDFLFLVLYVPLQIVMCMVFLYQVLGWSAFVGVGIIVVLLPAPGYIGKRIQYVQIKKMKLTDARVQTVSEVVNILRMVKLFGWEGKMLDRIQRTRDEELEWLWKEKVLDQLSSILSYFMPTLTMLATYIVFTVVMKEELNASRIFSSMAVFSMLRDQLHRLLWQISDIIQGKVSLDRIGEFLNETELLDTFLVSTPSNLAISPSNDIGFRSASFSWSLERQAAEATRTACSFKLRIKEQLLFRRNRVNLIIGPTGSGKTSMLMALLGEMHFIRDSPDSWFNLPREGGVAYASQESWVQSDTIRNNILFGTTFDEERYNKVIKQCALERDLGLFDAGDATEVGERGITLSGGQKARITLARAIYSPAEILLLDDVLAALDVHTASWIVDQCFRGDLVTNRTILLVTHNISLASPVAEFIVSIGLDGSVKTQGTDVSLALSRNPALAAEVERDKVATEVALDKYEAPLEEPTGGKLVVAEEIAQGQVSWKSFMLLVYDLGGNYPVIFFSIVIVSLFINEWLLTFQMWFLGYWGTQYELHNPAEVDVSFFVSVYSAVLIGTFLFYTATFLYYVLGAMRASNSIHKKLVDSVLGSTLRWLDETPTARIISRCTQDIRRVDGPLPQGLHWLMDCVAGLVTKFGVVVYFTPLFIFPGLGFTVLGLYLGNMYLKAQLSVKREMSNARSPLLSHFSAAIQGLVSVRAYGAQGAFKQESLTRIDHYTRIARTSSNLNLWFGVRIDALGAAFATTLATYLVYGTSTSASNTGLSLTLAIEFTQYVFYLVRLYNSFQVTSNSLERIQSYLDIDHEPKSSESGKPPAAWPSSGDLLVQNLSARYSEAGPQVLHGISFHIKSGQRIGIVGRTGSGKSSLTLALLRCILTEGSVYYDGIATDTINLDALRSSITIIPQTPELLSGTLRQNLDPFDQCDDATLNDALDSAGLFSLQEEVSEGRLSLDSKIAGGGSNLSVGQRQIVALARAMVRKSKLLILDEATSAIDYKTDAVIQNTLRNQLGSDVTVITIAHRLQTVMDADQIVSDVIFGIIEFGKPKDLLQKEGMLRALVDGSQDKDDLYSTAERSDTAEA</sequence>
<feature type="compositionally biased region" description="Polar residues" evidence="9">
    <location>
        <begin position="345"/>
        <end position="359"/>
    </location>
</feature>
<dbReference type="PANTHER" id="PTHR24223:SF356">
    <property type="entry name" value="ATP-BINDING CASSETTE TRANSPORTER ABC4"/>
    <property type="match status" value="1"/>
</dbReference>
<dbReference type="EMBL" id="KL142369">
    <property type="protein sequence ID" value="KDR82378.1"/>
    <property type="molecule type" value="Genomic_DNA"/>
</dbReference>
<keyword evidence="2" id="KW-0813">Transport</keyword>
<dbReference type="PROSITE" id="PS50929">
    <property type="entry name" value="ABC_TM1F"/>
    <property type="match status" value="2"/>
</dbReference>
<feature type="transmembrane region" description="Helical" evidence="10">
    <location>
        <begin position="290"/>
        <end position="313"/>
    </location>
</feature>
<feature type="transmembrane region" description="Helical" evidence="10">
    <location>
        <begin position="429"/>
        <end position="447"/>
    </location>
</feature>
<evidence type="ECO:0000256" key="1">
    <source>
        <dbReference type="ARBA" id="ARBA00004141"/>
    </source>
</evidence>
<dbReference type="Gene3D" id="3.40.50.300">
    <property type="entry name" value="P-loop containing nucleotide triphosphate hydrolases"/>
    <property type="match status" value="2"/>
</dbReference>
<feature type="transmembrane region" description="Helical" evidence="10">
    <location>
        <begin position="250"/>
        <end position="270"/>
    </location>
</feature>
<dbReference type="Proteomes" id="UP000027222">
    <property type="component" value="Unassembled WGS sequence"/>
</dbReference>
<dbReference type="InterPro" id="IPR011527">
    <property type="entry name" value="ABC1_TM_dom"/>
</dbReference>
<evidence type="ECO:0000256" key="10">
    <source>
        <dbReference type="SAM" id="Phobius"/>
    </source>
</evidence>
<dbReference type="FunFam" id="3.40.50.300:FF:000838">
    <property type="entry name" value="ABC multidrug transporter (Eurofung)"/>
    <property type="match status" value="1"/>
</dbReference>
<dbReference type="InterPro" id="IPR036640">
    <property type="entry name" value="ABC1_TM_sf"/>
</dbReference>
<feature type="transmembrane region" description="Helical" evidence="10">
    <location>
        <begin position="26"/>
        <end position="45"/>
    </location>
</feature>
<evidence type="ECO:0000256" key="4">
    <source>
        <dbReference type="ARBA" id="ARBA00022737"/>
    </source>
</evidence>
<dbReference type="PANTHER" id="PTHR24223">
    <property type="entry name" value="ATP-BINDING CASSETTE SUB-FAMILY C"/>
    <property type="match status" value="1"/>
</dbReference>
<dbReference type="Pfam" id="PF00005">
    <property type="entry name" value="ABC_tran"/>
    <property type="match status" value="2"/>
</dbReference>
<evidence type="ECO:0000259" key="11">
    <source>
        <dbReference type="PROSITE" id="PS50893"/>
    </source>
</evidence>
<dbReference type="Pfam" id="PF00664">
    <property type="entry name" value="ABC_membrane"/>
    <property type="match status" value="2"/>
</dbReference>
<evidence type="ECO:0000256" key="7">
    <source>
        <dbReference type="ARBA" id="ARBA00022989"/>
    </source>
</evidence>
<feature type="region of interest" description="Disordered" evidence="9">
    <location>
        <begin position="345"/>
        <end position="403"/>
    </location>
</feature>
<evidence type="ECO:0000256" key="3">
    <source>
        <dbReference type="ARBA" id="ARBA00022692"/>
    </source>
</evidence>
<name>A0A067TTT2_GALM3</name>
<evidence type="ECO:0000259" key="12">
    <source>
        <dbReference type="PROSITE" id="PS50929"/>
    </source>
</evidence>
<dbReference type="PROSITE" id="PS00211">
    <property type="entry name" value="ABC_TRANSPORTER_1"/>
    <property type="match status" value="1"/>
</dbReference>
<evidence type="ECO:0000313" key="14">
    <source>
        <dbReference type="Proteomes" id="UP000027222"/>
    </source>
</evidence>
<feature type="domain" description="ABC transmembrane type-1" evidence="12">
    <location>
        <begin position="934"/>
        <end position="1212"/>
    </location>
</feature>
<dbReference type="GO" id="GO:0005524">
    <property type="term" value="F:ATP binding"/>
    <property type="evidence" value="ECO:0007669"/>
    <property type="project" value="UniProtKB-KW"/>
</dbReference>
<dbReference type="GO" id="GO:0140359">
    <property type="term" value="F:ABC-type transporter activity"/>
    <property type="evidence" value="ECO:0007669"/>
    <property type="project" value="InterPro"/>
</dbReference>
<keyword evidence="8 10" id="KW-0472">Membrane</keyword>
<feature type="transmembrane region" description="Helical" evidence="10">
    <location>
        <begin position="972"/>
        <end position="997"/>
    </location>
</feature>
<reference evidence="14" key="1">
    <citation type="journal article" date="2014" name="Proc. Natl. Acad. Sci. U.S.A.">
        <title>Extensive sampling of basidiomycete genomes demonstrates inadequacy of the white-rot/brown-rot paradigm for wood decay fungi.</title>
        <authorList>
            <person name="Riley R."/>
            <person name="Salamov A.A."/>
            <person name="Brown D.W."/>
            <person name="Nagy L.G."/>
            <person name="Floudas D."/>
            <person name="Held B.W."/>
            <person name="Levasseur A."/>
            <person name="Lombard V."/>
            <person name="Morin E."/>
            <person name="Otillar R."/>
            <person name="Lindquist E.A."/>
            <person name="Sun H."/>
            <person name="LaButti K.M."/>
            <person name="Schmutz J."/>
            <person name="Jabbour D."/>
            <person name="Luo H."/>
            <person name="Baker S.E."/>
            <person name="Pisabarro A.G."/>
            <person name="Walton J.D."/>
            <person name="Blanchette R.A."/>
            <person name="Henrissat B."/>
            <person name="Martin F."/>
            <person name="Cullen D."/>
            <person name="Hibbett D.S."/>
            <person name="Grigoriev I.V."/>
        </authorList>
    </citation>
    <scope>NUCLEOTIDE SEQUENCE [LARGE SCALE GENOMIC DNA]</scope>
    <source>
        <strain evidence="14">CBS 339.88</strain>
    </source>
</reference>
<dbReference type="Gene3D" id="1.20.1560.10">
    <property type="entry name" value="ABC transporter type 1, transmembrane domain"/>
    <property type="match status" value="2"/>
</dbReference>
<dbReference type="SMART" id="SM00382">
    <property type="entry name" value="AAA"/>
    <property type="match status" value="2"/>
</dbReference>
<dbReference type="HOGENOM" id="CLU_000604_27_6_1"/>
<dbReference type="OrthoDB" id="6500128at2759"/>
<keyword evidence="4" id="KW-0677">Repeat</keyword>
<keyword evidence="6" id="KW-0067">ATP-binding</keyword>
<dbReference type="SUPFAM" id="SSF52540">
    <property type="entry name" value="P-loop containing nucleoside triphosphate hydrolases"/>
    <property type="match status" value="2"/>
</dbReference>
<dbReference type="InterPro" id="IPR003593">
    <property type="entry name" value="AAA+_ATPase"/>
</dbReference>
<dbReference type="CDD" id="cd18596">
    <property type="entry name" value="ABC_6TM_VMR1_D1_like"/>
    <property type="match status" value="1"/>
</dbReference>
<feature type="transmembrane region" description="Helical" evidence="10">
    <location>
        <begin position="70"/>
        <end position="88"/>
    </location>
</feature>
<feature type="domain" description="ABC transmembrane type-1" evidence="12">
    <location>
        <begin position="251"/>
        <end position="596"/>
    </location>
</feature>
<dbReference type="CDD" id="cd03250">
    <property type="entry name" value="ABCC_MRP_domain1"/>
    <property type="match status" value="1"/>
</dbReference>
<feature type="transmembrane region" description="Helical" evidence="10">
    <location>
        <begin position="540"/>
        <end position="561"/>
    </location>
</feature>
<feature type="transmembrane region" description="Helical" evidence="10">
    <location>
        <begin position="100"/>
        <end position="117"/>
    </location>
</feature>
<dbReference type="InterPro" id="IPR017871">
    <property type="entry name" value="ABC_transporter-like_CS"/>
</dbReference>
<dbReference type="PROSITE" id="PS50893">
    <property type="entry name" value="ABC_TRANSPORTER_2"/>
    <property type="match status" value="2"/>
</dbReference>
<dbReference type="FunFam" id="1.20.1560.10:FF:000013">
    <property type="entry name" value="ABC transporter C family member 2"/>
    <property type="match status" value="1"/>
</dbReference>
<organism evidence="13 14">
    <name type="scientific">Galerina marginata (strain CBS 339.88)</name>
    <dbReference type="NCBI Taxonomy" id="685588"/>
    <lineage>
        <taxon>Eukaryota</taxon>
        <taxon>Fungi</taxon>
        <taxon>Dikarya</taxon>
        <taxon>Basidiomycota</taxon>
        <taxon>Agaricomycotina</taxon>
        <taxon>Agaricomycetes</taxon>
        <taxon>Agaricomycetidae</taxon>
        <taxon>Agaricales</taxon>
        <taxon>Agaricineae</taxon>
        <taxon>Strophariaceae</taxon>
        <taxon>Galerina</taxon>
    </lineage>
</organism>
<proteinExistence type="predicted"/>
<evidence type="ECO:0000256" key="9">
    <source>
        <dbReference type="SAM" id="MobiDB-lite"/>
    </source>
</evidence>
<accession>A0A067TTT2</accession>
<dbReference type="CDD" id="cd18604">
    <property type="entry name" value="ABC_6TM_VMR1_D2_like"/>
    <property type="match status" value="1"/>
</dbReference>
<feature type="transmembrane region" description="Helical" evidence="10">
    <location>
        <begin position="927"/>
        <end position="952"/>
    </location>
</feature>
<feature type="domain" description="ABC transporter" evidence="11">
    <location>
        <begin position="646"/>
        <end position="874"/>
    </location>
</feature>
<evidence type="ECO:0008006" key="15">
    <source>
        <dbReference type="Google" id="ProtNLM"/>
    </source>
</evidence>
<dbReference type="GO" id="GO:0016020">
    <property type="term" value="C:membrane"/>
    <property type="evidence" value="ECO:0007669"/>
    <property type="project" value="UniProtKB-SubCell"/>
</dbReference>
<dbReference type="SUPFAM" id="SSF90123">
    <property type="entry name" value="ABC transporter transmembrane region"/>
    <property type="match status" value="2"/>
</dbReference>
<dbReference type="CDD" id="cd03244">
    <property type="entry name" value="ABCC_MRP_domain2"/>
    <property type="match status" value="1"/>
</dbReference>
<feature type="transmembrane region" description="Helical" evidence="10">
    <location>
        <begin position="137"/>
        <end position="156"/>
    </location>
</feature>
<feature type="transmembrane region" description="Helical" evidence="10">
    <location>
        <begin position="1073"/>
        <end position="1092"/>
    </location>
</feature>
<keyword evidence="7 10" id="KW-1133">Transmembrane helix</keyword>
<evidence type="ECO:0000256" key="6">
    <source>
        <dbReference type="ARBA" id="ARBA00022840"/>
    </source>
</evidence>
<dbReference type="InterPro" id="IPR050173">
    <property type="entry name" value="ABC_transporter_C-like"/>
</dbReference>
<evidence type="ECO:0000313" key="13">
    <source>
        <dbReference type="EMBL" id="KDR82378.1"/>
    </source>
</evidence>
<keyword evidence="14" id="KW-1185">Reference proteome</keyword>
<evidence type="ECO:0000256" key="5">
    <source>
        <dbReference type="ARBA" id="ARBA00022741"/>
    </source>
</evidence>
<keyword evidence="3 10" id="KW-0812">Transmembrane</keyword>